<dbReference type="InterPro" id="IPR036388">
    <property type="entry name" value="WH-like_DNA-bd_sf"/>
</dbReference>
<feature type="domain" description="OmpR/PhoB-type" evidence="9">
    <location>
        <begin position="125"/>
        <end position="223"/>
    </location>
</feature>
<evidence type="ECO:0000259" key="9">
    <source>
        <dbReference type="PROSITE" id="PS51755"/>
    </source>
</evidence>
<dbReference type="Proteomes" id="UP000295221">
    <property type="component" value="Unassembled WGS sequence"/>
</dbReference>
<evidence type="ECO:0000256" key="6">
    <source>
        <dbReference type="PROSITE-ProRule" id="PRU00169"/>
    </source>
</evidence>
<dbReference type="GO" id="GO:0006355">
    <property type="term" value="P:regulation of DNA-templated transcription"/>
    <property type="evidence" value="ECO:0007669"/>
    <property type="project" value="InterPro"/>
</dbReference>
<dbReference type="GO" id="GO:0032993">
    <property type="term" value="C:protein-DNA complex"/>
    <property type="evidence" value="ECO:0007669"/>
    <property type="project" value="TreeGrafter"/>
</dbReference>
<dbReference type="InterPro" id="IPR001867">
    <property type="entry name" value="OmpR/PhoB-type_DNA-bd"/>
</dbReference>
<reference evidence="10 11" key="1">
    <citation type="submission" date="2019-03" db="EMBL/GenBank/DDBJ databases">
        <title>Genomic Encyclopedia of Type Strains, Phase IV (KMG-IV): sequencing the most valuable type-strain genomes for metagenomic binning, comparative biology and taxonomic classification.</title>
        <authorList>
            <person name="Goeker M."/>
        </authorList>
    </citation>
    <scope>NUCLEOTIDE SEQUENCE [LARGE SCALE GENOMIC DNA]</scope>
    <source>
        <strain evidence="10 11">DSM 24179</strain>
    </source>
</reference>
<keyword evidence="11" id="KW-1185">Reference proteome</keyword>
<dbReference type="RefSeq" id="WP_132433035.1">
    <property type="nucleotide sequence ID" value="NZ_SLWK01000003.1"/>
</dbReference>
<dbReference type="GO" id="GO:0005829">
    <property type="term" value="C:cytosol"/>
    <property type="evidence" value="ECO:0007669"/>
    <property type="project" value="TreeGrafter"/>
</dbReference>
<dbReference type="Pfam" id="PF00072">
    <property type="entry name" value="Response_reg"/>
    <property type="match status" value="1"/>
</dbReference>
<organism evidence="10 11">
    <name type="scientific">Natronoflexus pectinivorans</name>
    <dbReference type="NCBI Taxonomy" id="682526"/>
    <lineage>
        <taxon>Bacteria</taxon>
        <taxon>Pseudomonadati</taxon>
        <taxon>Bacteroidota</taxon>
        <taxon>Bacteroidia</taxon>
        <taxon>Marinilabiliales</taxon>
        <taxon>Marinilabiliaceae</taxon>
        <taxon>Natronoflexus</taxon>
    </lineage>
</organism>
<dbReference type="Gene3D" id="6.10.250.690">
    <property type="match status" value="1"/>
</dbReference>
<dbReference type="PANTHER" id="PTHR48111:SF22">
    <property type="entry name" value="REGULATOR OF RPOS"/>
    <property type="match status" value="1"/>
</dbReference>
<evidence type="ECO:0000256" key="5">
    <source>
        <dbReference type="ARBA" id="ARBA00023163"/>
    </source>
</evidence>
<evidence type="ECO:0000259" key="8">
    <source>
        <dbReference type="PROSITE" id="PS50110"/>
    </source>
</evidence>
<dbReference type="SMART" id="SM00862">
    <property type="entry name" value="Trans_reg_C"/>
    <property type="match status" value="1"/>
</dbReference>
<dbReference type="InterPro" id="IPR001789">
    <property type="entry name" value="Sig_transdc_resp-reg_receiver"/>
</dbReference>
<dbReference type="CDD" id="cd00383">
    <property type="entry name" value="trans_reg_C"/>
    <property type="match status" value="1"/>
</dbReference>
<evidence type="ECO:0000256" key="3">
    <source>
        <dbReference type="ARBA" id="ARBA00023015"/>
    </source>
</evidence>
<evidence type="ECO:0000313" key="11">
    <source>
        <dbReference type="Proteomes" id="UP000295221"/>
    </source>
</evidence>
<evidence type="ECO:0000256" key="7">
    <source>
        <dbReference type="PROSITE-ProRule" id="PRU01091"/>
    </source>
</evidence>
<dbReference type="FunFam" id="1.10.10.10:FF:000005">
    <property type="entry name" value="Two-component system response regulator"/>
    <property type="match status" value="1"/>
</dbReference>
<feature type="domain" description="Response regulatory" evidence="8">
    <location>
        <begin position="2"/>
        <end position="116"/>
    </location>
</feature>
<dbReference type="AlphaFoldDB" id="A0A4R2GKU4"/>
<dbReference type="EMBL" id="SLWK01000003">
    <property type="protein sequence ID" value="TCO09187.1"/>
    <property type="molecule type" value="Genomic_DNA"/>
</dbReference>
<keyword evidence="1 6" id="KW-0597">Phosphoprotein</keyword>
<accession>A0A4R2GKU4</accession>
<protein>
    <submittedName>
        <fullName evidence="10">DNA-binding response OmpR family regulator</fullName>
    </submittedName>
</protein>
<dbReference type="PROSITE" id="PS50110">
    <property type="entry name" value="RESPONSE_REGULATORY"/>
    <property type="match status" value="1"/>
</dbReference>
<comment type="caution">
    <text evidence="10">The sequence shown here is derived from an EMBL/GenBank/DDBJ whole genome shotgun (WGS) entry which is preliminary data.</text>
</comment>
<dbReference type="FunFam" id="3.40.50.2300:FF:000001">
    <property type="entry name" value="DNA-binding response regulator PhoB"/>
    <property type="match status" value="1"/>
</dbReference>
<evidence type="ECO:0000256" key="2">
    <source>
        <dbReference type="ARBA" id="ARBA00023012"/>
    </source>
</evidence>
<dbReference type="InterPro" id="IPR039420">
    <property type="entry name" value="WalR-like"/>
</dbReference>
<dbReference type="PANTHER" id="PTHR48111">
    <property type="entry name" value="REGULATOR OF RPOS"/>
    <property type="match status" value="1"/>
</dbReference>
<evidence type="ECO:0000256" key="4">
    <source>
        <dbReference type="ARBA" id="ARBA00023125"/>
    </source>
</evidence>
<dbReference type="OrthoDB" id="9790442at2"/>
<gene>
    <name evidence="10" type="ORF">EV194_10398</name>
</gene>
<dbReference type="GO" id="GO:0000156">
    <property type="term" value="F:phosphorelay response regulator activity"/>
    <property type="evidence" value="ECO:0007669"/>
    <property type="project" value="TreeGrafter"/>
</dbReference>
<sequence>MHILIIEDEPKVAGFIKKGLEQYQFLSDVAQNGQMAEDLLRNHTFDLVLLDVLLPDTNGVELCKTIRKMNPKIPILMLTALGTLDDKVRGLDAGADDYLVKPFHFKELMARIRALTRRNVNNSESNILFVDDLQLDLNTKKVSRAGGEIKLTAREFNLLEVLIRNKERVLSRAQIAEHLWEEEFLNGSNIVDVYINYLRRKIDKKFDKKLIHTIIGMGYVIRE</sequence>
<proteinExistence type="predicted"/>
<dbReference type="Gene3D" id="3.40.50.2300">
    <property type="match status" value="1"/>
</dbReference>
<feature type="DNA-binding region" description="OmpR/PhoB-type" evidence="7">
    <location>
        <begin position="125"/>
        <end position="223"/>
    </location>
</feature>
<dbReference type="SMART" id="SM00448">
    <property type="entry name" value="REC"/>
    <property type="match status" value="1"/>
</dbReference>
<evidence type="ECO:0000256" key="1">
    <source>
        <dbReference type="ARBA" id="ARBA00022553"/>
    </source>
</evidence>
<keyword evidence="5" id="KW-0804">Transcription</keyword>
<name>A0A4R2GKU4_9BACT</name>
<dbReference type="Gene3D" id="1.10.10.10">
    <property type="entry name" value="Winged helix-like DNA-binding domain superfamily/Winged helix DNA-binding domain"/>
    <property type="match status" value="1"/>
</dbReference>
<dbReference type="SUPFAM" id="SSF52172">
    <property type="entry name" value="CheY-like"/>
    <property type="match status" value="1"/>
</dbReference>
<dbReference type="GO" id="GO:0000976">
    <property type="term" value="F:transcription cis-regulatory region binding"/>
    <property type="evidence" value="ECO:0007669"/>
    <property type="project" value="TreeGrafter"/>
</dbReference>
<dbReference type="Pfam" id="PF00486">
    <property type="entry name" value="Trans_reg_C"/>
    <property type="match status" value="1"/>
</dbReference>
<keyword evidence="4 7" id="KW-0238">DNA-binding</keyword>
<keyword evidence="3" id="KW-0805">Transcription regulation</keyword>
<dbReference type="InterPro" id="IPR011006">
    <property type="entry name" value="CheY-like_superfamily"/>
</dbReference>
<dbReference type="PROSITE" id="PS51755">
    <property type="entry name" value="OMPR_PHOB"/>
    <property type="match status" value="1"/>
</dbReference>
<evidence type="ECO:0000313" key="10">
    <source>
        <dbReference type="EMBL" id="TCO09187.1"/>
    </source>
</evidence>
<feature type="modified residue" description="4-aspartylphosphate" evidence="6">
    <location>
        <position position="51"/>
    </location>
</feature>
<keyword evidence="2" id="KW-0902">Two-component regulatory system</keyword>